<feature type="transmembrane region" description="Helical" evidence="6">
    <location>
        <begin position="379"/>
        <end position="398"/>
    </location>
</feature>
<organism evidence="7 8">
    <name type="scientific">Phocaeicola plebeius</name>
    <dbReference type="NCBI Taxonomy" id="310297"/>
    <lineage>
        <taxon>Bacteria</taxon>
        <taxon>Pseudomonadati</taxon>
        <taxon>Bacteroidota</taxon>
        <taxon>Bacteroidia</taxon>
        <taxon>Bacteroidales</taxon>
        <taxon>Bacteroidaceae</taxon>
        <taxon>Phocaeicola</taxon>
    </lineage>
</organism>
<accession>A0A412H6G8</accession>
<keyword evidence="2" id="KW-1003">Cell membrane</keyword>
<dbReference type="EMBL" id="QRUY01000013">
    <property type="protein sequence ID" value="RGS07911.1"/>
    <property type="molecule type" value="Genomic_DNA"/>
</dbReference>
<keyword evidence="5 6" id="KW-0472">Membrane</keyword>
<feature type="transmembrane region" description="Helical" evidence="6">
    <location>
        <begin position="158"/>
        <end position="180"/>
    </location>
</feature>
<evidence type="ECO:0000256" key="2">
    <source>
        <dbReference type="ARBA" id="ARBA00022475"/>
    </source>
</evidence>
<feature type="transmembrane region" description="Helical" evidence="6">
    <location>
        <begin position="404"/>
        <end position="423"/>
    </location>
</feature>
<dbReference type="InterPro" id="IPR002528">
    <property type="entry name" value="MATE_fam"/>
</dbReference>
<evidence type="ECO:0000256" key="1">
    <source>
        <dbReference type="ARBA" id="ARBA00004651"/>
    </source>
</evidence>
<keyword evidence="4 6" id="KW-1133">Transmembrane helix</keyword>
<evidence type="ECO:0000256" key="3">
    <source>
        <dbReference type="ARBA" id="ARBA00022692"/>
    </source>
</evidence>
<proteinExistence type="predicted"/>
<feature type="transmembrane region" description="Helical" evidence="6">
    <location>
        <begin position="312"/>
        <end position="334"/>
    </location>
</feature>
<protein>
    <recommendedName>
        <fullName evidence="9">Lipopolysaccharide biosynthesis protein</fullName>
    </recommendedName>
</protein>
<feature type="transmembrane region" description="Helical" evidence="6">
    <location>
        <begin position="12"/>
        <end position="30"/>
    </location>
</feature>
<dbReference type="InterPro" id="IPR050833">
    <property type="entry name" value="Poly_Biosynth_Transport"/>
</dbReference>
<feature type="transmembrane region" description="Helical" evidence="6">
    <location>
        <begin position="90"/>
        <end position="113"/>
    </location>
</feature>
<evidence type="ECO:0000256" key="4">
    <source>
        <dbReference type="ARBA" id="ARBA00022989"/>
    </source>
</evidence>
<keyword evidence="3 6" id="KW-0812">Transmembrane</keyword>
<dbReference type="AlphaFoldDB" id="A0A412H6G8"/>
<dbReference type="Proteomes" id="UP000285750">
    <property type="component" value="Unassembled WGS sequence"/>
</dbReference>
<feature type="transmembrane region" description="Helical" evidence="6">
    <location>
        <begin position="340"/>
        <end position="358"/>
    </location>
</feature>
<comment type="subcellular location">
    <subcellularLocation>
        <location evidence="1">Cell membrane</location>
        <topology evidence="1">Multi-pass membrane protein</topology>
    </subcellularLocation>
</comment>
<name>A0A412H6G8_9BACT</name>
<evidence type="ECO:0000256" key="6">
    <source>
        <dbReference type="SAM" id="Phobius"/>
    </source>
</evidence>
<feature type="transmembrane region" description="Helical" evidence="6">
    <location>
        <begin position="42"/>
        <end position="62"/>
    </location>
</feature>
<gene>
    <name evidence="7" type="ORF">DWY14_07535</name>
</gene>
<dbReference type="GO" id="GO:0015297">
    <property type="term" value="F:antiporter activity"/>
    <property type="evidence" value="ECO:0007669"/>
    <property type="project" value="InterPro"/>
</dbReference>
<feature type="transmembrane region" description="Helical" evidence="6">
    <location>
        <begin position="186"/>
        <end position="206"/>
    </location>
</feature>
<feature type="transmembrane region" description="Helical" evidence="6">
    <location>
        <begin position="464"/>
        <end position="488"/>
    </location>
</feature>
<evidence type="ECO:0000256" key="5">
    <source>
        <dbReference type="ARBA" id="ARBA00023136"/>
    </source>
</evidence>
<dbReference type="PANTHER" id="PTHR30250">
    <property type="entry name" value="PST FAMILY PREDICTED COLANIC ACID TRANSPORTER"/>
    <property type="match status" value="1"/>
</dbReference>
<sequence length="509" mass="57956">MESNNKRIIKNTLYLYIRMAVIMALSFITTRIVLDKLGASDYGVYTLVGGFVSLFTVLNSILNSSTTRFLALYLGKGDVQNLRKVFSTAFILHLFIAIIVIICLETFGLWFLNSHLNIDINRISAANWVFHFAVISTFLSITQTPYTATVTAHEHFNIYAIMSIFDVVAKILILYLLITIPGDKLIIYATLLLCVSICNITLYRIYCIKHFSETKIIFQIDRKIFKEMLRFSGWGTFGHVITVINSQGTNILFNLFFNTIMNAARGLAQTVSYTIAQFVGGFLTAAQPQLIKYYGQGDTEHFNKLIFNITQYTLFLLALIAVPVILEIDYVIYLWLGKNIPHYTIPFVKITVICSIIYRSNTMIDYGINAAGHVKLLNTLSIPNYLLTIPLIWGTLYLNLGPITAYWISSIPPLLAFLTNLWIINHTIGFPSKQYFIHIFLKNILLIAISLIIPWLIQQTMSPSFIRFTVVCCISLLSTTTVLWFFALNKEVKNMILQKIKDKLSKIKI</sequence>
<evidence type="ECO:0008006" key="9">
    <source>
        <dbReference type="Google" id="ProtNLM"/>
    </source>
</evidence>
<dbReference type="Pfam" id="PF01554">
    <property type="entry name" value="MatE"/>
    <property type="match status" value="1"/>
</dbReference>
<dbReference type="GO" id="GO:0005886">
    <property type="term" value="C:plasma membrane"/>
    <property type="evidence" value="ECO:0007669"/>
    <property type="project" value="UniProtKB-SubCell"/>
</dbReference>
<comment type="caution">
    <text evidence="7">The sequence shown here is derived from an EMBL/GenBank/DDBJ whole genome shotgun (WGS) entry which is preliminary data.</text>
</comment>
<feature type="transmembrane region" description="Helical" evidence="6">
    <location>
        <begin position="435"/>
        <end position="458"/>
    </location>
</feature>
<evidence type="ECO:0000313" key="7">
    <source>
        <dbReference type="EMBL" id="RGS07911.1"/>
    </source>
</evidence>
<feature type="transmembrane region" description="Helical" evidence="6">
    <location>
        <begin position="125"/>
        <end position="146"/>
    </location>
</feature>
<dbReference type="GO" id="GO:0042910">
    <property type="term" value="F:xenobiotic transmembrane transporter activity"/>
    <property type="evidence" value="ECO:0007669"/>
    <property type="project" value="InterPro"/>
</dbReference>
<evidence type="ECO:0000313" key="8">
    <source>
        <dbReference type="Proteomes" id="UP000285750"/>
    </source>
</evidence>
<reference evidence="7 8" key="1">
    <citation type="submission" date="2018-08" db="EMBL/GenBank/DDBJ databases">
        <title>A genome reference for cultivated species of the human gut microbiota.</title>
        <authorList>
            <person name="Zou Y."/>
            <person name="Xue W."/>
            <person name="Luo G."/>
        </authorList>
    </citation>
    <scope>NUCLEOTIDE SEQUENCE [LARGE SCALE GENOMIC DNA]</scope>
    <source>
        <strain evidence="7 8">AF24-16AC</strain>
    </source>
</reference>
<dbReference type="PANTHER" id="PTHR30250:SF26">
    <property type="entry name" value="PSMA PROTEIN"/>
    <property type="match status" value="1"/>
</dbReference>